<keyword evidence="2" id="KW-1185">Reference proteome</keyword>
<dbReference type="STRING" id="551987.SAMN05192549_10214"/>
<sequence length="151" mass="16040">MSSSSHNSAQAHWAHIVQATISASKQWSEQQTAAGIRALHTQLDAVTAGPVADAFKNLADLQQDLARTWSQQQASTLSAISSRTQACASDLRRAQTKDEVGIVIAGYANDVGTHVREQLEQTMTLLNSASAASEVLVQKTLTQMTAGAPPK</sequence>
<reference evidence="2" key="1">
    <citation type="submission" date="2016-11" db="EMBL/GenBank/DDBJ databases">
        <authorList>
            <person name="Varghese N."/>
            <person name="Submissions S."/>
        </authorList>
    </citation>
    <scope>NUCLEOTIDE SEQUENCE [LARGE SCALE GENOMIC DNA]</scope>
    <source>
        <strain evidence="2">Sac-22</strain>
    </source>
</reference>
<organism evidence="1 2">
    <name type="scientific">Duganella sacchari</name>
    <dbReference type="NCBI Taxonomy" id="551987"/>
    <lineage>
        <taxon>Bacteria</taxon>
        <taxon>Pseudomonadati</taxon>
        <taxon>Pseudomonadota</taxon>
        <taxon>Betaproteobacteria</taxon>
        <taxon>Burkholderiales</taxon>
        <taxon>Oxalobacteraceae</taxon>
        <taxon>Telluria group</taxon>
        <taxon>Duganella</taxon>
    </lineage>
</organism>
<evidence type="ECO:0000313" key="2">
    <source>
        <dbReference type="Proteomes" id="UP000184339"/>
    </source>
</evidence>
<evidence type="ECO:0000313" key="1">
    <source>
        <dbReference type="EMBL" id="SHM61655.1"/>
    </source>
</evidence>
<dbReference type="Proteomes" id="UP000184339">
    <property type="component" value="Unassembled WGS sequence"/>
</dbReference>
<gene>
    <name evidence="1" type="ORF">SAMN05192549_10214</name>
</gene>
<dbReference type="RefSeq" id="WP_072781609.1">
    <property type="nucleotide sequence ID" value="NZ_FRCX01000002.1"/>
</dbReference>
<protein>
    <recommendedName>
        <fullName evidence="3">Phasin protein</fullName>
    </recommendedName>
</protein>
<name>A0A1M7K8W4_9BURK</name>
<dbReference type="AlphaFoldDB" id="A0A1M7K8W4"/>
<dbReference type="EMBL" id="FRCX01000002">
    <property type="protein sequence ID" value="SHM61655.1"/>
    <property type="molecule type" value="Genomic_DNA"/>
</dbReference>
<dbReference type="OrthoDB" id="8785658at2"/>
<proteinExistence type="predicted"/>
<accession>A0A1M7K8W4</accession>
<evidence type="ECO:0008006" key="3">
    <source>
        <dbReference type="Google" id="ProtNLM"/>
    </source>
</evidence>